<dbReference type="eggNOG" id="ENOG5032AKR">
    <property type="taxonomic scope" value="Bacteria"/>
</dbReference>
<reference evidence="2 3" key="1">
    <citation type="submission" date="2011-06" db="EMBL/GenBank/DDBJ databases">
        <title>The draft genome of Thiocapsa marina 5811.</title>
        <authorList>
            <consortium name="US DOE Joint Genome Institute (JGI-PGF)"/>
            <person name="Lucas S."/>
            <person name="Han J."/>
            <person name="Cheng J.-F."/>
            <person name="Goodwin L."/>
            <person name="Pitluck S."/>
            <person name="Peters L."/>
            <person name="Land M.L."/>
            <person name="Hauser L."/>
            <person name="Vogl K."/>
            <person name="Liu Z."/>
            <person name="Imhoff J."/>
            <person name="Thiel V."/>
            <person name="Frigaard N.-U."/>
            <person name="Bryant D."/>
            <person name="Woyke T.J."/>
        </authorList>
    </citation>
    <scope>NUCLEOTIDE SEQUENCE [LARGE SCALE GENOMIC DNA]</scope>
    <source>
        <strain evidence="2 3">5811</strain>
    </source>
</reference>
<evidence type="ECO:0000313" key="3">
    <source>
        <dbReference type="Proteomes" id="UP000005459"/>
    </source>
</evidence>
<keyword evidence="3" id="KW-1185">Reference proteome</keyword>
<proteinExistence type="predicted"/>
<sequence>MWKDPIVAETRALREEYASQFNYDIDAIFDDLMAKQAKHPERIVSFPSRKPRGSVVVPHQGAPASASPTQRHG</sequence>
<dbReference type="OrthoDB" id="5772019at2"/>
<name>F9UIF6_9GAMM</name>
<dbReference type="AlphaFoldDB" id="F9UIF6"/>
<protein>
    <submittedName>
        <fullName evidence="2">Uncharacterized protein</fullName>
    </submittedName>
</protein>
<dbReference type="EMBL" id="AFWV01000026">
    <property type="protein sequence ID" value="EGV15982.1"/>
    <property type="molecule type" value="Genomic_DNA"/>
</dbReference>
<gene>
    <name evidence="2" type="ORF">ThimaDRAFT_4709</name>
</gene>
<dbReference type="STRING" id="768671.ThimaDRAFT_4709"/>
<organism evidence="2 3">
    <name type="scientific">Thiocapsa marina 5811</name>
    <dbReference type="NCBI Taxonomy" id="768671"/>
    <lineage>
        <taxon>Bacteria</taxon>
        <taxon>Pseudomonadati</taxon>
        <taxon>Pseudomonadota</taxon>
        <taxon>Gammaproteobacteria</taxon>
        <taxon>Chromatiales</taxon>
        <taxon>Chromatiaceae</taxon>
        <taxon>Thiocapsa</taxon>
    </lineage>
</organism>
<accession>F9UIF6</accession>
<evidence type="ECO:0000256" key="1">
    <source>
        <dbReference type="SAM" id="MobiDB-lite"/>
    </source>
</evidence>
<evidence type="ECO:0000313" key="2">
    <source>
        <dbReference type="EMBL" id="EGV15982.1"/>
    </source>
</evidence>
<dbReference type="RefSeq" id="WP_007195577.1">
    <property type="nucleotide sequence ID" value="NZ_AFWV01000026.1"/>
</dbReference>
<feature type="region of interest" description="Disordered" evidence="1">
    <location>
        <begin position="46"/>
        <end position="73"/>
    </location>
</feature>
<dbReference type="Proteomes" id="UP000005459">
    <property type="component" value="Unassembled WGS sequence"/>
</dbReference>